<proteinExistence type="predicted"/>
<evidence type="ECO:0000259" key="3">
    <source>
        <dbReference type="Pfam" id="PF12680"/>
    </source>
</evidence>
<sequence>MDATKEQRMKTIEALLSGYGSLSVARLLAPLAPGFRHQTLPARLGMPARGRDAFAEHARAVFGAFDAFEMAPRAVVDDAGTGVVAIEAEMVGTLKKKKGEQKGGGGEGEGEGEGGGEEWRNECVLIVTLTADGTQVLEVREFVDSAKAVEMAREHAPEGFEMGGDFAAEKGGGLDAEGHGGHGGWWFGRGAMDSDLWIYCGAAALILVGVHRILSYRGT</sequence>
<dbReference type="Pfam" id="PF12680">
    <property type="entry name" value="SnoaL_2"/>
    <property type="match status" value="1"/>
</dbReference>
<evidence type="ECO:0000256" key="1">
    <source>
        <dbReference type="SAM" id="MobiDB-lite"/>
    </source>
</evidence>
<dbReference type="SUPFAM" id="SSF54427">
    <property type="entry name" value="NTF2-like"/>
    <property type="match status" value="1"/>
</dbReference>
<keyword evidence="2" id="KW-1133">Transmembrane helix</keyword>
<keyword evidence="2" id="KW-0812">Transmembrane</keyword>
<accession>A0A1S8A8B1</accession>
<dbReference type="InterPro" id="IPR032710">
    <property type="entry name" value="NTF2-like_dom_sf"/>
</dbReference>
<feature type="transmembrane region" description="Helical" evidence="2">
    <location>
        <begin position="196"/>
        <end position="214"/>
    </location>
</feature>
<organism evidence="4">
    <name type="scientific">Rosellinia necatrix</name>
    <name type="common">White root-rot fungus</name>
    <dbReference type="NCBI Taxonomy" id="77044"/>
    <lineage>
        <taxon>Eukaryota</taxon>
        <taxon>Fungi</taxon>
        <taxon>Dikarya</taxon>
        <taxon>Ascomycota</taxon>
        <taxon>Pezizomycotina</taxon>
        <taxon>Sordariomycetes</taxon>
        <taxon>Xylariomycetidae</taxon>
        <taxon>Xylariales</taxon>
        <taxon>Xylariaceae</taxon>
        <taxon>Rosellinia</taxon>
    </lineage>
</organism>
<protein>
    <submittedName>
        <fullName evidence="4">Putative cytochrome p450 protein</fullName>
    </submittedName>
</protein>
<reference evidence="4" key="1">
    <citation type="submission" date="2016-03" db="EMBL/GenBank/DDBJ databases">
        <title>Draft genome sequence of Rosellinia necatrix.</title>
        <authorList>
            <person name="Kanematsu S."/>
        </authorList>
    </citation>
    <scope>NUCLEOTIDE SEQUENCE [LARGE SCALE GENOMIC DNA]</scope>
    <source>
        <strain evidence="4">W97</strain>
    </source>
</reference>
<gene>
    <name evidence="4" type="ORF">SAMD00023353_1700780</name>
</gene>
<keyword evidence="2" id="KW-0472">Membrane</keyword>
<dbReference type="OrthoDB" id="3758478at2759"/>
<dbReference type="AlphaFoldDB" id="A0A1S8A8B1"/>
<evidence type="ECO:0000256" key="2">
    <source>
        <dbReference type="SAM" id="Phobius"/>
    </source>
</evidence>
<dbReference type="EMBL" id="DF977462">
    <property type="protein sequence ID" value="GAW25970.1"/>
    <property type="molecule type" value="Genomic_DNA"/>
</dbReference>
<keyword evidence="5" id="KW-1185">Reference proteome</keyword>
<evidence type="ECO:0000313" key="5">
    <source>
        <dbReference type="Proteomes" id="UP000054516"/>
    </source>
</evidence>
<dbReference type="Proteomes" id="UP000054516">
    <property type="component" value="Unassembled WGS sequence"/>
</dbReference>
<dbReference type="InterPro" id="IPR037401">
    <property type="entry name" value="SnoaL-like"/>
</dbReference>
<feature type="region of interest" description="Disordered" evidence="1">
    <location>
        <begin position="96"/>
        <end position="117"/>
    </location>
</feature>
<dbReference type="Gene3D" id="3.10.450.50">
    <property type="match status" value="1"/>
</dbReference>
<dbReference type="STRING" id="77044.A0A1S8A8B1"/>
<evidence type="ECO:0000313" key="4">
    <source>
        <dbReference type="EMBL" id="GAW25970.1"/>
    </source>
</evidence>
<name>A0A1S8A8B1_ROSNE</name>
<feature type="domain" description="SnoaL-like" evidence="3">
    <location>
        <begin position="14"/>
        <end position="133"/>
    </location>
</feature>